<reference evidence="1" key="1">
    <citation type="journal article" date="2015" name="Nature">
        <title>Complex archaea that bridge the gap between prokaryotes and eukaryotes.</title>
        <authorList>
            <person name="Spang A."/>
            <person name="Saw J.H."/>
            <person name="Jorgensen S.L."/>
            <person name="Zaremba-Niedzwiedzka K."/>
            <person name="Martijn J."/>
            <person name="Lind A.E."/>
            <person name="van Eijk R."/>
            <person name="Schleper C."/>
            <person name="Guy L."/>
            <person name="Ettema T.J."/>
        </authorList>
    </citation>
    <scope>NUCLEOTIDE SEQUENCE</scope>
</reference>
<sequence>MSRRFQRLKRRLHNQLGITLSDNYNSTRAGKHQRKNGMSRWHSNLDFDEGPFIYEDGSYLGFSSQYTVAYLLDAHCLKLVQNTNDCELLDVVPCDHEKCKHLDAKYNGHANNRNFWKCSDCNRTITKPKGWKPKSKIEILVGKKKNSMSLDKYFK</sequence>
<dbReference type="AlphaFoldDB" id="A0A0F9X9T2"/>
<accession>A0A0F9X9T2</accession>
<comment type="caution">
    <text evidence="1">The sequence shown here is derived from an EMBL/GenBank/DDBJ whole genome shotgun (WGS) entry which is preliminary data.</text>
</comment>
<proteinExistence type="predicted"/>
<organism evidence="1">
    <name type="scientific">marine sediment metagenome</name>
    <dbReference type="NCBI Taxonomy" id="412755"/>
    <lineage>
        <taxon>unclassified sequences</taxon>
        <taxon>metagenomes</taxon>
        <taxon>ecological metagenomes</taxon>
    </lineage>
</organism>
<protein>
    <submittedName>
        <fullName evidence="1">Uncharacterized protein</fullName>
    </submittedName>
</protein>
<dbReference type="EMBL" id="LAZR01000069">
    <property type="protein sequence ID" value="KKN95746.1"/>
    <property type="molecule type" value="Genomic_DNA"/>
</dbReference>
<name>A0A0F9X9T2_9ZZZZ</name>
<evidence type="ECO:0000313" key="1">
    <source>
        <dbReference type="EMBL" id="KKN95746.1"/>
    </source>
</evidence>
<gene>
    <name evidence="1" type="ORF">LCGC14_0176150</name>
</gene>